<organism evidence="1 2">
    <name type="scientific">Cavenderia fasciculata</name>
    <name type="common">Slime mold</name>
    <name type="synonym">Dictyostelium fasciculatum</name>
    <dbReference type="NCBI Taxonomy" id="261658"/>
    <lineage>
        <taxon>Eukaryota</taxon>
        <taxon>Amoebozoa</taxon>
        <taxon>Evosea</taxon>
        <taxon>Eumycetozoa</taxon>
        <taxon>Dictyostelia</taxon>
        <taxon>Acytosteliales</taxon>
        <taxon>Cavenderiaceae</taxon>
        <taxon>Cavenderia</taxon>
    </lineage>
</organism>
<evidence type="ECO:0000313" key="1">
    <source>
        <dbReference type="EMBL" id="EGG25269.1"/>
    </source>
</evidence>
<keyword evidence="2" id="KW-1185">Reference proteome</keyword>
<accession>F4PHT5</accession>
<dbReference type="GeneID" id="14877025"/>
<protein>
    <recommendedName>
        <fullName evidence="3">Ankyrin repeat-containing protein</fullName>
    </recommendedName>
</protein>
<sequence>MVIKEETEPFFKVFRIVILRRIIFGYIESIGGDGIYYNTKYIQSLDLLGITRFGSGVHHIIKSNVERLLVEYPSFVRKFDMEDMIDRMDYKTAMLLNQNGLFDCLNQDDLLRLLWKTCSSGWQDMFEMILAKKPYKRDIDKCYGSVDMESFVNPLYIASKKNDHVEMIKYLLEHPVYSRRLSCHVQSLFEQSAFNVQRYLFETHHATITIRVLQRACSSGQANLITFMLDNETISSQQAPNYRPCISLGYGKIVDSIDIWKRLLSHPLSYRPDQSILQTCLLTERNKHLSLETFKYLLDKLSFLVDERFLIDAIKLRPQLDWIKPVFDNLSTTPGKLTDPTNVLQVLMEYGNLELLKYFMSTTKYDNNINGTLPQDISLFLKSIPLGAHIPLDIITFMFESQLFDDQQVQPHDSTEGYHNSRYYVESECYLYEKGVFQHTLYSLDWIADRGHLGLAKIIVESKKCRFGRSVSLPDAMNLDPGHLDTLEYLYEKYPFSFNHSDISYVFVGKLISHGKDAFLEKMINSDQTSQVVKLHLLCQLRKQSLKYVSFSLPTLLTIPTTIHSTREWEYDCDWFGDGSTAMKSIFVCPSHNQCFRTPTTFKF</sequence>
<dbReference type="AlphaFoldDB" id="F4PHT5"/>
<dbReference type="SUPFAM" id="SSF48403">
    <property type="entry name" value="Ankyrin repeat"/>
    <property type="match status" value="1"/>
</dbReference>
<dbReference type="RefSeq" id="XP_004363120.1">
    <property type="nucleotide sequence ID" value="XM_004363063.1"/>
</dbReference>
<gene>
    <name evidence="1" type="ORF">DFA_03517</name>
</gene>
<evidence type="ECO:0008006" key="3">
    <source>
        <dbReference type="Google" id="ProtNLM"/>
    </source>
</evidence>
<dbReference type="KEGG" id="dfa:DFA_03517"/>
<name>F4PHT5_CACFS</name>
<dbReference type="Proteomes" id="UP000007797">
    <property type="component" value="Unassembled WGS sequence"/>
</dbReference>
<dbReference type="InterPro" id="IPR036770">
    <property type="entry name" value="Ankyrin_rpt-contain_sf"/>
</dbReference>
<reference evidence="2" key="1">
    <citation type="journal article" date="2011" name="Genome Res.">
        <title>Phylogeny-wide analysis of social amoeba genomes highlights ancient origins for complex intercellular communication.</title>
        <authorList>
            <person name="Heidel A.J."/>
            <person name="Lawal H.M."/>
            <person name="Felder M."/>
            <person name="Schilde C."/>
            <person name="Helps N.R."/>
            <person name="Tunggal B."/>
            <person name="Rivero F."/>
            <person name="John U."/>
            <person name="Schleicher M."/>
            <person name="Eichinger L."/>
            <person name="Platzer M."/>
            <person name="Noegel A.A."/>
            <person name="Schaap P."/>
            <person name="Gloeckner G."/>
        </authorList>
    </citation>
    <scope>NUCLEOTIDE SEQUENCE [LARGE SCALE GENOMIC DNA]</scope>
    <source>
        <strain evidence="2">SH3</strain>
    </source>
</reference>
<dbReference type="EMBL" id="GL883006">
    <property type="protein sequence ID" value="EGG25269.1"/>
    <property type="molecule type" value="Genomic_DNA"/>
</dbReference>
<proteinExistence type="predicted"/>
<evidence type="ECO:0000313" key="2">
    <source>
        <dbReference type="Proteomes" id="UP000007797"/>
    </source>
</evidence>